<dbReference type="EnsemblPlants" id="PGSC0003DMT400069127">
    <property type="protein sequence ID" value="PGSC0003DMT400069127"/>
    <property type="gene ID" value="PGSC0003DMG400026890"/>
</dbReference>
<dbReference type="GO" id="GO:0016138">
    <property type="term" value="P:glycoside biosynthetic process"/>
    <property type="evidence" value="ECO:0007669"/>
    <property type="project" value="UniProtKB-ARBA"/>
</dbReference>
<dbReference type="Pfam" id="PF00201">
    <property type="entry name" value="UDPGT"/>
    <property type="match status" value="1"/>
</dbReference>
<keyword evidence="2" id="KW-0328">Glycosyltransferase</keyword>
<dbReference type="Gene3D" id="3.40.50.2000">
    <property type="entry name" value="Glycogen Phosphorylase B"/>
    <property type="match status" value="1"/>
</dbReference>
<dbReference type="SUPFAM" id="SSF53756">
    <property type="entry name" value="UDP-Glycosyltransferase/glycogen phosphorylase"/>
    <property type="match status" value="1"/>
</dbReference>
<dbReference type="PANTHER" id="PTHR48044">
    <property type="entry name" value="GLYCOSYLTRANSFERASE"/>
    <property type="match status" value="1"/>
</dbReference>
<keyword evidence="5" id="KW-1185">Reference proteome</keyword>
<dbReference type="eggNOG" id="KOG1192">
    <property type="taxonomic scope" value="Eukaryota"/>
</dbReference>
<evidence type="ECO:0000256" key="1">
    <source>
        <dbReference type="ARBA" id="ARBA00009995"/>
    </source>
</evidence>
<accession>M1CJZ2</accession>
<protein>
    <submittedName>
        <fullName evidence="4">Zeatin O-xylosyltransferase</fullName>
    </submittedName>
</protein>
<proteinExistence type="inferred from homology"/>
<dbReference type="FunFam" id="3.40.50.2000:FF:000060">
    <property type="entry name" value="Glycosyltransferase"/>
    <property type="match status" value="1"/>
</dbReference>
<dbReference type="InParanoid" id="M1CJZ2"/>
<dbReference type="Proteomes" id="UP000011115">
    <property type="component" value="Unassembled WGS sequence"/>
</dbReference>
<reference evidence="4" key="2">
    <citation type="submission" date="2015-06" db="UniProtKB">
        <authorList>
            <consortium name="EnsemblPlants"/>
        </authorList>
    </citation>
    <scope>IDENTIFICATION</scope>
    <source>
        <strain evidence="4">DM1-3 516 R44</strain>
    </source>
</reference>
<dbReference type="HOGENOM" id="CLU_001724_1_2_1"/>
<comment type="similarity">
    <text evidence="1">Belongs to the UDP-glycosyltransferase family.</text>
</comment>
<dbReference type="InterPro" id="IPR002213">
    <property type="entry name" value="UDP_glucos_trans"/>
</dbReference>
<keyword evidence="3" id="KW-0808">Transferase</keyword>
<sequence>MDLVMGLERRKQKFVWVLRDGDRGNIFSEEARRFELPDGFEERVEGVGLVVREWAPQLEILAHSSTGGFRSHCGWNSCIECITAWVPMAAWAMHSKQPLNAFFLTEILKTCLFVREWKKHEELVTASAIENVVRKLLASEEGDEIRKRAEELEASVRESRERKCFSTRVILFHCSYY</sequence>
<dbReference type="Gramene" id="PGSC0003DMT400069127">
    <property type="protein sequence ID" value="PGSC0003DMT400069127"/>
    <property type="gene ID" value="PGSC0003DMG400026890"/>
</dbReference>
<dbReference type="SMR" id="M1CJZ2"/>
<name>M1CJZ2_SOLTU</name>
<reference evidence="5" key="1">
    <citation type="journal article" date="2011" name="Nature">
        <title>Genome sequence and analysis of the tuber crop potato.</title>
        <authorList>
            <consortium name="The Potato Genome Sequencing Consortium"/>
        </authorList>
    </citation>
    <scope>NUCLEOTIDE SEQUENCE [LARGE SCALE GENOMIC DNA]</scope>
    <source>
        <strain evidence="5">cv. DM1-3 516 R44</strain>
    </source>
</reference>
<dbReference type="PaxDb" id="4113-PGSC0003DMT400069127"/>
<dbReference type="AlphaFoldDB" id="M1CJZ2"/>
<dbReference type="PANTHER" id="PTHR48044:SF10">
    <property type="entry name" value="GLYCOSYLTRANSFERASE"/>
    <property type="match status" value="1"/>
</dbReference>
<evidence type="ECO:0000313" key="4">
    <source>
        <dbReference type="EnsemblPlants" id="PGSC0003DMT400069127"/>
    </source>
</evidence>
<evidence type="ECO:0000256" key="2">
    <source>
        <dbReference type="ARBA" id="ARBA00022676"/>
    </source>
</evidence>
<organism evidence="4 5">
    <name type="scientific">Solanum tuberosum</name>
    <name type="common">Potato</name>
    <dbReference type="NCBI Taxonomy" id="4113"/>
    <lineage>
        <taxon>Eukaryota</taxon>
        <taxon>Viridiplantae</taxon>
        <taxon>Streptophyta</taxon>
        <taxon>Embryophyta</taxon>
        <taxon>Tracheophyta</taxon>
        <taxon>Spermatophyta</taxon>
        <taxon>Magnoliopsida</taxon>
        <taxon>eudicotyledons</taxon>
        <taxon>Gunneridae</taxon>
        <taxon>Pentapetalae</taxon>
        <taxon>asterids</taxon>
        <taxon>lamiids</taxon>
        <taxon>Solanales</taxon>
        <taxon>Solanaceae</taxon>
        <taxon>Solanoideae</taxon>
        <taxon>Solaneae</taxon>
        <taxon>Solanum</taxon>
    </lineage>
</organism>
<evidence type="ECO:0000313" key="5">
    <source>
        <dbReference type="Proteomes" id="UP000011115"/>
    </source>
</evidence>
<evidence type="ECO:0000256" key="3">
    <source>
        <dbReference type="ARBA" id="ARBA00022679"/>
    </source>
</evidence>
<dbReference type="GO" id="GO:0035251">
    <property type="term" value="F:UDP-glucosyltransferase activity"/>
    <property type="evidence" value="ECO:0000318"/>
    <property type="project" value="GO_Central"/>
</dbReference>